<protein>
    <recommendedName>
        <fullName evidence="2">Orotidine 5'-phosphate decarboxylase domain-containing protein</fullName>
    </recommendedName>
</protein>
<evidence type="ECO:0000259" key="2">
    <source>
        <dbReference type="SMART" id="SM00934"/>
    </source>
</evidence>
<dbReference type="GO" id="GO:0004590">
    <property type="term" value="F:orotidine-5'-phosphate decarboxylase activity"/>
    <property type="evidence" value="ECO:0007669"/>
    <property type="project" value="InterPro"/>
</dbReference>
<sequence length="347" mass="37677">MREQALRGVVAARREPASDRAVADDILSIVATDKTWLRPPTQVAKLVTRIQLLSGVATPDSLPAGSIGLIGLLKEVRSGWIPLPYQIEESLVSCGERSTHWLTAREASAVRRRHERGTTSIHEWYRRRRGKRSLQIALDVHTLDRAIEIAHVALKAGADFIEIGDPLIKRAGIAAIENIKRCTPDTAVVAEMMSSDWGRDQVELAAEAGADVVLLIGPASTASVSTAVAAAQRLGVALTLDVAPQHVTPAWIRDMERTGIDGFVVTTNIDLGVRGDHHPLDTAAEIRRYSQLPVAVSGGFDPDDDALNNDNWDIAIIGRSVADAVTPADTISQLARLERKFRTKENL</sequence>
<reference evidence="3" key="2">
    <citation type="submission" date="2020-09" db="EMBL/GenBank/DDBJ databases">
        <authorList>
            <person name="Sun Q."/>
            <person name="Zhou Y."/>
        </authorList>
    </citation>
    <scope>NUCLEOTIDE SEQUENCE</scope>
    <source>
        <strain evidence="3">CGMCC 4.3508</strain>
    </source>
</reference>
<dbReference type="InterPro" id="IPR001754">
    <property type="entry name" value="OMPdeCOase_dom"/>
</dbReference>
<dbReference type="PANTHER" id="PTHR35039:SF3">
    <property type="entry name" value="3-KETO-L-GULONATE-6-PHOSPHATE DECARBOXYLASE SGBH-RELATED"/>
    <property type="match status" value="1"/>
</dbReference>
<feature type="domain" description="Orotidine 5'-phosphate decarboxylase" evidence="2">
    <location>
        <begin position="133"/>
        <end position="334"/>
    </location>
</feature>
<keyword evidence="4" id="KW-1185">Reference proteome</keyword>
<dbReference type="InterPro" id="IPR013785">
    <property type="entry name" value="Aldolase_TIM"/>
</dbReference>
<keyword evidence="1" id="KW-0456">Lyase</keyword>
<comment type="caution">
    <text evidence="3">The sequence shown here is derived from an EMBL/GenBank/DDBJ whole genome shotgun (WGS) entry which is preliminary data.</text>
</comment>
<dbReference type="PANTHER" id="PTHR35039">
    <property type="entry name" value="3-KETO-L-GULONATE-6-PHOSPHATE DECARBOXYLASE SGBH-RELATED"/>
    <property type="match status" value="1"/>
</dbReference>
<reference evidence="3" key="1">
    <citation type="journal article" date="2014" name="Int. J. Syst. Evol. Microbiol.">
        <title>Complete genome sequence of Corynebacterium casei LMG S-19264T (=DSM 44701T), isolated from a smear-ripened cheese.</title>
        <authorList>
            <consortium name="US DOE Joint Genome Institute (JGI-PGF)"/>
            <person name="Walter F."/>
            <person name="Albersmeier A."/>
            <person name="Kalinowski J."/>
            <person name="Ruckert C."/>
        </authorList>
    </citation>
    <scope>NUCLEOTIDE SEQUENCE</scope>
    <source>
        <strain evidence="3">CGMCC 4.3508</strain>
    </source>
</reference>
<dbReference type="SMART" id="SM00934">
    <property type="entry name" value="OMPdecase"/>
    <property type="match status" value="1"/>
</dbReference>
<dbReference type="SUPFAM" id="SSF51366">
    <property type="entry name" value="Ribulose-phoshate binding barrel"/>
    <property type="match status" value="1"/>
</dbReference>
<dbReference type="Proteomes" id="UP000638263">
    <property type="component" value="Unassembled WGS sequence"/>
</dbReference>
<name>A0A917RRE8_9NOCA</name>
<dbReference type="Pfam" id="PF00215">
    <property type="entry name" value="OMPdecase"/>
    <property type="match status" value="1"/>
</dbReference>
<dbReference type="GO" id="GO:0019854">
    <property type="term" value="P:L-ascorbic acid catabolic process"/>
    <property type="evidence" value="ECO:0007669"/>
    <property type="project" value="TreeGrafter"/>
</dbReference>
<proteinExistence type="predicted"/>
<evidence type="ECO:0000313" key="3">
    <source>
        <dbReference type="EMBL" id="GGL20701.1"/>
    </source>
</evidence>
<evidence type="ECO:0000256" key="1">
    <source>
        <dbReference type="ARBA" id="ARBA00023239"/>
    </source>
</evidence>
<dbReference type="GO" id="GO:0006207">
    <property type="term" value="P:'de novo' pyrimidine nucleobase biosynthetic process"/>
    <property type="evidence" value="ECO:0007669"/>
    <property type="project" value="InterPro"/>
</dbReference>
<organism evidence="3 4">
    <name type="scientific">Nocardia jinanensis</name>
    <dbReference type="NCBI Taxonomy" id="382504"/>
    <lineage>
        <taxon>Bacteria</taxon>
        <taxon>Bacillati</taxon>
        <taxon>Actinomycetota</taxon>
        <taxon>Actinomycetes</taxon>
        <taxon>Mycobacteriales</taxon>
        <taxon>Nocardiaceae</taxon>
        <taxon>Nocardia</taxon>
    </lineage>
</organism>
<dbReference type="InterPro" id="IPR011060">
    <property type="entry name" value="RibuloseP-bd_barrel"/>
</dbReference>
<dbReference type="GO" id="GO:0033982">
    <property type="term" value="F:3-dehydro-L-gulonate-6-phosphate decarboxylase activity"/>
    <property type="evidence" value="ECO:0007669"/>
    <property type="project" value="TreeGrafter"/>
</dbReference>
<dbReference type="Gene3D" id="3.20.20.70">
    <property type="entry name" value="Aldolase class I"/>
    <property type="match status" value="1"/>
</dbReference>
<evidence type="ECO:0000313" key="4">
    <source>
        <dbReference type="Proteomes" id="UP000638263"/>
    </source>
</evidence>
<gene>
    <name evidence="3" type="ORF">GCM10011588_39440</name>
</gene>
<dbReference type="EMBL" id="BMMH01000007">
    <property type="protein sequence ID" value="GGL20701.1"/>
    <property type="molecule type" value="Genomic_DNA"/>
</dbReference>
<accession>A0A917RRE8</accession>
<dbReference type="AlphaFoldDB" id="A0A917RRE8"/>